<keyword evidence="2" id="KW-1003">Cell membrane</keyword>
<dbReference type="PROSITE" id="PS50262">
    <property type="entry name" value="G_PROTEIN_RECEP_F1_2"/>
    <property type="match status" value="1"/>
</dbReference>
<dbReference type="eggNOG" id="KOG3656">
    <property type="taxonomic scope" value="Eukaryota"/>
</dbReference>
<sequence length="328" mass="36668">MATITTQNSTWTSNASKEPGFITWERLSPNDPRFILAVTSCSFICFIAIFGNLRNLIMIYNCRRLHDMNNLCICNLAVVDFLTGLIVLPLGISTLAAKTLGYLLCQIQGFFTLLLYLSSLAATSIISVDRCSAVVNPFGYKSHITVSKCAFIATFTWFIPSIISILPLLGLERIGLGKFYVLLLCGISFDHPIENFIVSWILTIFLVVNIVTICMSYLVIFTVAYRKTVQDLTRNSKLSRSIRTTGLIVGTNFLFWLPYIVLNVQDFVYNTSVPLIPTTLNYFTVIACLMSLSSPAINPIIYAATSKHLRKRFTRVGIPSQSTYVGRK</sequence>
<evidence type="ECO:0000259" key="10">
    <source>
        <dbReference type="PROSITE" id="PS50262"/>
    </source>
</evidence>
<dbReference type="GO" id="GO:0005886">
    <property type="term" value="C:plasma membrane"/>
    <property type="evidence" value="ECO:0000318"/>
    <property type="project" value="GO_Central"/>
</dbReference>
<keyword evidence="3 9" id="KW-0812">Transmembrane</keyword>
<dbReference type="KEGG" id="tad:TRIADDRAFT_59425"/>
<evidence type="ECO:0000256" key="3">
    <source>
        <dbReference type="ARBA" id="ARBA00022692"/>
    </source>
</evidence>
<dbReference type="Pfam" id="PF00001">
    <property type="entry name" value="7tm_1"/>
    <property type="match status" value="1"/>
</dbReference>
<comment type="subcellular location">
    <subcellularLocation>
        <location evidence="1">Cell membrane</location>
        <topology evidence="1">Multi-pass membrane protein</topology>
    </subcellularLocation>
</comment>
<dbReference type="PANTHER" id="PTHR24249:SF411">
    <property type="entry name" value="G-PROTEIN COUPLED RECEPTORS FAMILY 1 PROFILE DOMAIN-CONTAINING PROTEIN"/>
    <property type="match status" value="1"/>
</dbReference>
<feature type="transmembrane region" description="Helical" evidence="9">
    <location>
        <begin position="282"/>
        <end position="305"/>
    </location>
</feature>
<keyword evidence="5" id="KW-0297">G-protein coupled receptor</keyword>
<dbReference type="SUPFAM" id="SSF81321">
    <property type="entry name" value="Family A G protein-coupled receptor-like"/>
    <property type="match status" value="1"/>
</dbReference>
<dbReference type="PRINTS" id="PR00237">
    <property type="entry name" value="GPCRRHODOPSN"/>
</dbReference>
<evidence type="ECO:0000256" key="6">
    <source>
        <dbReference type="ARBA" id="ARBA00023136"/>
    </source>
</evidence>
<dbReference type="CTD" id="6756677"/>
<dbReference type="PhylomeDB" id="B3S5P1"/>
<dbReference type="STRING" id="10228.B3S5P1"/>
<dbReference type="AlphaFoldDB" id="B3S5P1"/>
<feature type="transmembrane region" description="Helical" evidence="9">
    <location>
        <begin position="197"/>
        <end position="223"/>
    </location>
</feature>
<reference evidence="11 12" key="1">
    <citation type="journal article" date="2008" name="Nature">
        <title>The Trichoplax genome and the nature of placozoans.</title>
        <authorList>
            <person name="Srivastava M."/>
            <person name="Begovic E."/>
            <person name="Chapman J."/>
            <person name="Putnam N.H."/>
            <person name="Hellsten U."/>
            <person name="Kawashima T."/>
            <person name="Kuo A."/>
            <person name="Mitros T."/>
            <person name="Salamov A."/>
            <person name="Carpenter M.L."/>
            <person name="Signorovitch A.Y."/>
            <person name="Moreno M.A."/>
            <person name="Kamm K."/>
            <person name="Grimwood J."/>
            <person name="Schmutz J."/>
            <person name="Shapiro H."/>
            <person name="Grigoriev I.V."/>
            <person name="Buss L.W."/>
            <person name="Schierwater B."/>
            <person name="Dellaporta S.L."/>
            <person name="Rokhsar D.S."/>
        </authorList>
    </citation>
    <scope>NUCLEOTIDE SEQUENCE [LARGE SCALE GENOMIC DNA]</scope>
    <source>
        <strain evidence="11 12">Grell-BS-1999</strain>
    </source>
</reference>
<dbReference type="InParanoid" id="B3S5P1"/>
<proteinExistence type="predicted"/>
<dbReference type="RefSeq" id="XP_002115464.1">
    <property type="nucleotide sequence ID" value="XM_002115428.1"/>
</dbReference>
<keyword evidence="7" id="KW-0675">Receptor</keyword>
<evidence type="ECO:0000256" key="7">
    <source>
        <dbReference type="ARBA" id="ARBA00023170"/>
    </source>
</evidence>
<keyword evidence="8" id="KW-0807">Transducer</keyword>
<gene>
    <name evidence="11" type="ORF">TRIADDRAFT_59425</name>
</gene>
<evidence type="ECO:0000256" key="5">
    <source>
        <dbReference type="ARBA" id="ARBA00023040"/>
    </source>
</evidence>
<dbReference type="InterPro" id="IPR017452">
    <property type="entry name" value="GPCR_Rhodpsn_7TM"/>
</dbReference>
<evidence type="ECO:0000313" key="12">
    <source>
        <dbReference type="Proteomes" id="UP000009022"/>
    </source>
</evidence>
<evidence type="ECO:0000313" key="11">
    <source>
        <dbReference type="EMBL" id="EDV21827.1"/>
    </source>
</evidence>
<dbReference type="Proteomes" id="UP000009022">
    <property type="component" value="Unassembled WGS sequence"/>
</dbReference>
<dbReference type="InterPro" id="IPR050569">
    <property type="entry name" value="TAAR"/>
</dbReference>
<feature type="transmembrane region" description="Helical" evidence="9">
    <location>
        <begin position="149"/>
        <end position="169"/>
    </location>
</feature>
<dbReference type="OrthoDB" id="10042731at2759"/>
<feature type="transmembrane region" description="Helical" evidence="9">
    <location>
        <begin position="244"/>
        <end position="262"/>
    </location>
</feature>
<evidence type="ECO:0000256" key="8">
    <source>
        <dbReference type="ARBA" id="ARBA00023224"/>
    </source>
</evidence>
<feature type="transmembrane region" description="Helical" evidence="9">
    <location>
        <begin position="109"/>
        <end position="128"/>
    </location>
</feature>
<dbReference type="GO" id="GO:0004930">
    <property type="term" value="F:G protein-coupled receptor activity"/>
    <property type="evidence" value="ECO:0000318"/>
    <property type="project" value="GO_Central"/>
</dbReference>
<protein>
    <recommendedName>
        <fullName evidence="10">G-protein coupled receptors family 1 profile domain-containing protein</fullName>
    </recommendedName>
</protein>
<accession>B3S5P1</accession>
<dbReference type="HOGENOM" id="CLU_009579_3_3_1"/>
<evidence type="ECO:0000256" key="9">
    <source>
        <dbReference type="SAM" id="Phobius"/>
    </source>
</evidence>
<evidence type="ECO:0000256" key="1">
    <source>
        <dbReference type="ARBA" id="ARBA00004651"/>
    </source>
</evidence>
<dbReference type="EMBL" id="DS985251">
    <property type="protein sequence ID" value="EDV21827.1"/>
    <property type="molecule type" value="Genomic_DNA"/>
</dbReference>
<keyword evidence="12" id="KW-1185">Reference proteome</keyword>
<keyword evidence="6 9" id="KW-0472">Membrane</keyword>
<dbReference type="GO" id="GO:0007186">
    <property type="term" value="P:G protein-coupled receptor signaling pathway"/>
    <property type="evidence" value="ECO:0000318"/>
    <property type="project" value="GO_Central"/>
</dbReference>
<name>B3S5P1_TRIAD</name>
<dbReference type="InterPro" id="IPR000276">
    <property type="entry name" value="GPCR_Rhodpsn"/>
</dbReference>
<evidence type="ECO:0000256" key="2">
    <source>
        <dbReference type="ARBA" id="ARBA00022475"/>
    </source>
</evidence>
<dbReference type="PANTHER" id="PTHR24249">
    <property type="entry name" value="HISTAMINE RECEPTOR-RELATED G-PROTEIN COUPLED RECEPTOR"/>
    <property type="match status" value="1"/>
</dbReference>
<evidence type="ECO:0000256" key="4">
    <source>
        <dbReference type="ARBA" id="ARBA00022989"/>
    </source>
</evidence>
<dbReference type="FunCoup" id="B3S5P1">
    <property type="interactions" value="313"/>
</dbReference>
<dbReference type="Gene3D" id="1.20.1070.10">
    <property type="entry name" value="Rhodopsin 7-helix transmembrane proteins"/>
    <property type="match status" value="1"/>
</dbReference>
<dbReference type="OMA" id="SAYIMTW"/>
<feature type="transmembrane region" description="Helical" evidence="9">
    <location>
        <begin position="73"/>
        <end position="97"/>
    </location>
</feature>
<dbReference type="GeneID" id="6756677"/>
<organism evidence="11 12">
    <name type="scientific">Trichoplax adhaerens</name>
    <name type="common">Trichoplax reptans</name>
    <dbReference type="NCBI Taxonomy" id="10228"/>
    <lineage>
        <taxon>Eukaryota</taxon>
        <taxon>Metazoa</taxon>
        <taxon>Placozoa</taxon>
        <taxon>Uniplacotomia</taxon>
        <taxon>Trichoplacea</taxon>
        <taxon>Trichoplacidae</taxon>
        <taxon>Trichoplax</taxon>
    </lineage>
</organism>
<feature type="transmembrane region" description="Helical" evidence="9">
    <location>
        <begin position="34"/>
        <end position="53"/>
    </location>
</feature>
<dbReference type="CDD" id="cd00637">
    <property type="entry name" value="7tm_classA_rhodopsin-like"/>
    <property type="match status" value="1"/>
</dbReference>
<feature type="domain" description="G-protein coupled receptors family 1 profile" evidence="10">
    <location>
        <begin position="51"/>
        <end position="302"/>
    </location>
</feature>
<keyword evidence="4 9" id="KW-1133">Transmembrane helix</keyword>